<protein>
    <submittedName>
        <fullName evidence="2">Uncharacterized protein</fullName>
    </submittedName>
</protein>
<feature type="compositionally biased region" description="Polar residues" evidence="1">
    <location>
        <begin position="215"/>
        <end position="233"/>
    </location>
</feature>
<dbReference type="RefSeq" id="WP_150062616.1">
    <property type="nucleotide sequence ID" value="NZ_JACHII010000008.1"/>
</dbReference>
<dbReference type="AlphaFoldDB" id="A0A5M6IAD4"/>
<keyword evidence="3" id="KW-1185">Reference proteome</keyword>
<accession>A0A5M6IAD4</accession>
<sequence length="233" mass="24456">MSRQRLTFDGTAVALLVRGKLGPAHSPGLMDQHADVALPDGSPMGFFGEGSGEPSGSRGAASSDSSASSNSSGPAFSPFRSTGMGLDGQVYDYVELKARRKNYVDIQTAIESGTVTTVLLVTVNAAQAKKFRSYWLTMDKTPPTFNIVGGNCSTRASDSFIYSGILSGGIPGLDTPDNLYNQLVASSNTTTSHTGFVGFRKAPSGTGFILEYEPYTQTPNVNTPNRSSKSSSG</sequence>
<name>A0A5M6IAD4_9PROT</name>
<organism evidence="2 3">
    <name type="scientific">Roseospira marina</name>
    <dbReference type="NCBI Taxonomy" id="140057"/>
    <lineage>
        <taxon>Bacteria</taxon>
        <taxon>Pseudomonadati</taxon>
        <taxon>Pseudomonadota</taxon>
        <taxon>Alphaproteobacteria</taxon>
        <taxon>Rhodospirillales</taxon>
        <taxon>Rhodospirillaceae</taxon>
        <taxon>Roseospira</taxon>
    </lineage>
</organism>
<feature type="compositionally biased region" description="Low complexity" evidence="1">
    <location>
        <begin position="54"/>
        <end position="78"/>
    </location>
</feature>
<dbReference type="Proteomes" id="UP000324065">
    <property type="component" value="Unassembled WGS sequence"/>
</dbReference>
<evidence type="ECO:0000313" key="2">
    <source>
        <dbReference type="EMBL" id="KAA5605236.1"/>
    </source>
</evidence>
<feature type="region of interest" description="Disordered" evidence="1">
    <location>
        <begin position="214"/>
        <end position="233"/>
    </location>
</feature>
<comment type="caution">
    <text evidence="2">The sequence shown here is derived from an EMBL/GenBank/DDBJ whole genome shotgun (WGS) entry which is preliminary data.</text>
</comment>
<dbReference type="EMBL" id="VWPJ01000010">
    <property type="protein sequence ID" value="KAA5605236.1"/>
    <property type="molecule type" value="Genomic_DNA"/>
</dbReference>
<feature type="region of interest" description="Disordered" evidence="1">
    <location>
        <begin position="41"/>
        <end position="80"/>
    </location>
</feature>
<reference evidence="2 3" key="1">
    <citation type="submission" date="2019-09" db="EMBL/GenBank/DDBJ databases">
        <title>Genome sequence of Roseospira marina, one of the more divergent members of the non-sulfur purple photosynthetic bacterial family, the Rhodospirillaceae.</title>
        <authorList>
            <person name="Meyer T."/>
            <person name="Kyndt J."/>
        </authorList>
    </citation>
    <scope>NUCLEOTIDE SEQUENCE [LARGE SCALE GENOMIC DNA]</scope>
    <source>
        <strain evidence="2 3">DSM 15113</strain>
    </source>
</reference>
<evidence type="ECO:0000313" key="3">
    <source>
        <dbReference type="Proteomes" id="UP000324065"/>
    </source>
</evidence>
<gene>
    <name evidence="2" type="ORF">F1188_11735</name>
</gene>
<proteinExistence type="predicted"/>
<evidence type="ECO:0000256" key="1">
    <source>
        <dbReference type="SAM" id="MobiDB-lite"/>
    </source>
</evidence>
<dbReference type="OrthoDB" id="7267540at2"/>